<keyword evidence="3" id="KW-0460">Magnesium</keyword>
<evidence type="ECO:0000313" key="6">
    <source>
        <dbReference type="Proteomes" id="UP000619079"/>
    </source>
</evidence>
<proteinExistence type="predicted"/>
<dbReference type="InterPro" id="IPR013341">
    <property type="entry name" value="Mandelate_racemase_N_dom"/>
</dbReference>
<dbReference type="GO" id="GO:0016836">
    <property type="term" value="F:hydro-lyase activity"/>
    <property type="evidence" value="ECO:0007669"/>
    <property type="project" value="TreeGrafter"/>
</dbReference>
<dbReference type="SFLD" id="SFLDF00557">
    <property type="entry name" value="3_6-anhydro-alpha-L-galactonat"/>
    <property type="match status" value="1"/>
</dbReference>
<reference evidence="5" key="1">
    <citation type="submission" date="2020-12" db="EMBL/GenBank/DDBJ databases">
        <title>Sedimentitalea sp. nov., isolated from sand in Incheon.</title>
        <authorList>
            <person name="Kim W."/>
        </authorList>
    </citation>
    <scope>NUCLEOTIDE SEQUENCE</scope>
    <source>
        <strain evidence="5">CAU 1593</strain>
    </source>
</reference>
<dbReference type="InterPro" id="IPR029017">
    <property type="entry name" value="Enolase-like_N"/>
</dbReference>
<sequence>MPKIAALRCQLFNVPLDEVLVDAKHGDHTHFQLITATVTLEDGRDGTGYTYTGGKGGHAIKAMIEHDLAPFLIGQDAGDVEALYEAMQWHVHYVARGGIASFAISAVDIALWDIRGKASGQPLWKMAGGTADRCRTYCGGIDLGFPLPKLLDSVQDYLDRGFNGVKIKIGQPTLAEDLERIKAVRELIGPDIAFMVDANYSMSEPQATEAAHAFAPFDLLWFEEPIIPDHYSAYARIAQATGMPLAMGENLHTIHEFEYAAEQARVAYLQPDASNCGGITGWLQAAAVCARHDIPVCSHGMQELHVSLVSAQRNPGWIEVHSFPIDRYTTRPLVVENHLAVAPDTPGTGVAFDWNRLAPYHV</sequence>
<evidence type="ECO:0000313" key="5">
    <source>
        <dbReference type="EMBL" id="MBJ6371282.1"/>
    </source>
</evidence>
<dbReference type="EMBL" id="JAELVR010000004">
    <property type="protein sequence ID" value="MBJ6371282.1"/>
    <property type="molecule type" value="Genomic_DNA"/>
</dbReference>
<dbReference type="AlphaFoldDB" id="A0A8J7IIB0"/>
<dbReference type="GO" id="GO:0019388">
    <property type="term" value="P:galactose catabolic process"/>
    <property type="evidence" value="ECO:0007669"/>
    <property type="project" value="InterPro"/>
</dbReference>
<dbReference type="RefSeq" id="WP_199024138.1">
    <property type="nucleotide sequence ID" value="NZ_JAELVR010000004.1"/>
</dbReference>
<evidence type="ECO:0000256" key="2">
    <source>
        <dbReference type="ARBA" id="ARBA00022723"/>
    </source>
</evidence>
<organism evidence="5 6">
    <name type="scientific">Sedimentitalea arenosa</name>
    <dbReference type="NCBI Taxonomy" id="2798803"/>
    <lineage>
        <taxon>Bacteria</taxon>
        <taxon>Pseudomonadati</taxon>
        <taxon>Pseudomonadota</taxon>
        <taxon>Alphaproteobacteria</taxon>
        <taxon>Rhodobacterales</taxon>
        <taxon>Paracoccaceae</taxon>
        <taxon>Sedimentitalea</taxon>
    </lineage>
</organism>
<dbReference type="SUPFAM" id="SSF54826">
    <property type="entry name" value="Enolase N-terminal domain-like"/>
    <property type="match status" value="1"/>
</dbReference>
<dbReference type="PANTHER" id="PTHR13794:SF58">
    <property type="entry name" value="MITOCHONDRIAL ENOLASE SUPERFAMILY MEMBER 1"/>
    <property type="match status" value="1"/>
</dbReference>
<comment type="caution">
    <text evidence="5">The sequence shown here is derived from an EMBL/GenBank/DDBJ whole genome shotgun (WGS) entry which is preliminary data.</text>
</comment>
<evidence type="ECO:0000256" key="1">
    <source>
        <dbReference type="ARBA" id="ARBA00001946"/>
    </source>
</evidence>
<dbReference type="CDD" id="cd03316">
    <property type="entry name" value="MR_like"/>
    <property type="match status" value="1"/>
</dbReference>
<dbReference type="InterPro" id="IPR046945">
    <property type="entry name" value="RHMD-like"/>
</dbReference>
<dbReference type="GO" id="GO:0000287">
    <property type="term" value="F:magnesium ion binding"/>
    <property type="evidence" value="ECO:0007669"/>
    <property type="project" value="TreeGrafter"/>
</dbReference>
<dbReference type="PANTHER" id="PTHR13794">
    <property type="entry name" value="ENOLASE SUPERFAMILY, MANDELATE RACEMASE"/>
    <property type="match status" value="1"/>
</dbReference>
<dbReference type="Gene3D" id="3.20.20.120">
    <property type="entry name" value="Enolase-like C-terminal domain"/>
    <property type="match status" value="1"/>
</dbReference>
<dbReference type="InterPro" id="IPR013342">
    <property type="entry name" value="Mandelate_racemase_C"/>
</dbReference>
<keyword evidence="2" id="KW-0479">Metal-binding</keyword>
<name>A0A8J7IIB0_9RHOB</name>
<dbReference type="InterPro" id="IPR029065">
    <property type="entry name" value="Enolase_C-like"/>
</dbReference>
<dbReference type="InterPro" id="IPR036849">
    <property type="entry name" value="Enolase-like_C_sf"/>
</dbReference>
<protein>
    <submittedName>
        <fullName evidence="5">Mandelate racemase/muconate lactonizing enzyme family protein</fullName>
    </submittedName>
</protein>
<dbReference type="SMART" id="SM00922">
    <property type="entry name" value="MR_MLE"/>
    <property type="match status" value="1"/>
</dbReference>
<evidence type="ECO:0000256" key="3">
    <source>
        <dbReference type="ARBA" id="ARBA00022842"/>
    </source>
</evidence>
<keyword evidence="6" id="KW-1185">Reference proteome</keyword>
<dbReference type="SFLD" id="SFLDS00001">
    <property type="entry name" value="Enolase"/>
    <property type="match status" value="1"/>
</dbReference>
<comment type="cofactor">
    <cofactor evidence="1">
        <name>Mg(2+)</name>
        <dbReference type="ChEBI" id="CHEBI:18420"/>
    </cofactor>
</comment>
<dbReference type="Pfam" id="PF02746">
    <property type="entry name" value="MR_MLE_N"/>
    <property type="match status" value="1"/>
</dbReference>
<evidence type="ECO:0000259" key="4">
    <source>
        <dbReference type="SMART" id="SM00922"/>
    </source>
</evidence>
<dbReference type="SFLD" id="SFLDG00179">
    <property type="entry name" value="mandelate_racemase"/>
    <property type="match status" value="1"/>
</dbReference>
<dbReference type="Gene3D" id="3.30.390.10">
    <property type="entry name" value="Enolase-like, N-terminal domain"/>
    <property type="match status" value="1"/>
</dbReference>
<dbReference type="SUPFAM" id="SSF51604">
    <property type="entry name" value="Enolase C-terminal domain-like"/>
    <property type="match status" value="1"/>
</dbReference>
<gene>
    <name evidence="5" type="ORF">JF290_07055</name>
</gene>
<dbReference type="Proteomes" id="UP000619079">
    <property type="component" value="Unassembled WGS sequence"/>
</dbReference>
<dbReference type="Pfam" id="PF13378">
    <property type="entry name" value="MR_MLE_C"/>
    <property type="match status" value="1"/>
</dbReference>
<feature type="domain" description="Mandelate racemase/muconate lactonizing enzyme C-terminal" evidence="4">
    <location>
        <begin position="147"/>
        <end position="244"/>
    </location>
</feature>
<accession>A0A8J7IIB0</accession>
<dbReference type="InterPro" id="IPR034382">
    <property type="entry name" value="AHGA_cycloisomerase"/>
</dbReference>
<dbReference type="GO" id="GO:0016853">
    <property type="term" value="F:isomerase activity"/>
    <property type="evidence" value="ECO:0007669"/>
    <property type="project" value="InterPro"/>
</dbReference>